<proteinExistence type="predicted"/>
<protein>
    <submittedName>
        <fullName evidence="1">Lipoprotein</fullName>
    </submittedName>
</protein>
<name>A0AAX3FN35_9PSED</name>
<sequence length="293" mass="33518">MRTFWLLCFVFLVGCDDSPSEGIYKVKSEVKSINIQLGSPVEDLLKQSPVKFSSDCLAAANICWHEINQSRDDQNLLSVSITQPKSTLELDQVVSLGIVADDDISKDIEEIEVTLRGLPDNSTHEENRVLVYSLIDKLKSAGWHKYYFPSDPRIPGTELDKFDWKKSIFGRSPLSHPLFDPNRKMSLEQWIGSDMLYDWYLYSGDYLAHIKVLRNSAVASTETGTYLIKIELTSLNTFWQNSFEEEERPNWKKLFPEHLKTLLLLRSEAESKARTAGVEIDQSYQAPAMEQVD</sequence>
<dbReference type="PROSITE" id="PS51257">
    <property type="entry name" value="PROKAR_LIPOPROTEIN"/>
    <property type="match status" value="1"/>
</dbReference>
<accession>A0AAX3FN35</accession>
<evidence type="ECO:0000313" key="1">
    <source>
        <dbReference type="EMBL" id="VEF71993.1"/>
    </source>
</evidence>
<keyword evidence="1" id="KW-0449">Lipoprotein</keyword>
<dbReference type="AlphaFoldDB" id="A0AAX3FN35"/>
<organism evidence="1 2">
    <name type="scientific">Pseudomonas chlororaphis</name>
    <dbReference type="NCBI Taxonomy" id="587753"/>
    <lineage>
        <taxon>Bacteria</taxon>
        <taxon>Pseudomonadati</taxon>
        <taxon>Pseudomonadota</taxon>
        <taxon>Gammaproteobacteria</taxon>
        <taxon>Pseudomonadales</taxon>
        <taxon>Pseudomonadaceae</taxon>
        <taxon>Pseudomonas</taxon>
    </lineage>
</organism>
<dbReference type="Proteomes" id="UP000277437">
    <property type="component" value="Chromosome"/>
</dbReference>
<reference evidence="1 2" key="1">
    <citation type="submission" date="2018-12" db="EMBL/GenBank/DDBJ databases">
        <authorList>
            <consortium name="Pathogen Informatics"/>
        </authorList>
    </citation>
    <scope>NUCLEOTIDE SEQUENCE [LARGE SCALE GENOMIC DNA]</scope>
    <source>
        <strain evidence="1 2">NCTC7357</strain>
    </source>
</reference>
<evidence type="ECO:0000313" key="2">
    <source>
        <dbReference type="Proteomes" id="UP000277437"/>
    </source>
</evidence>
<gene>
    <name evidence="1" type="ORF">NCTC7357_00227</name>
</gene>
<dbReference type="EMBL" id="LR134334">
    <property type="protein sequence ID" value="VEF71993.1"/>
    <property type="molecule type" value="Genomic_DNA"/>
</dbReference>